<dbReference type="GO" id="GO:0009231">
    <property type="term" value="P:riboflavin biosynthetic process"/>
    <property type="evidence" value="ECO:0007669"/>
    <property type="project" value="InterPro"/>
</dbReference>
<evidence type="ECO:0000259" key="1">
    <source>
        <dbReference type="Pfam" id="PF01872"/>
    </source>
</evidence>
<dbReference type="InterPro" id="IPR024072">
    <property type="entry name" value="DHFR-like_dom_sf"/>
</dbReference>
<dbReference type="InterPro" id="IPR002734">
    <property type="entry name" value="RibDG_C"/>
</dbReference>
<accession>A0AAU7C6E7</accession>
<name>A0AAU7C6E7_9BACT</name>
<evidence type="ECO:0000313" key="2">
    <source>
        <dbReference type="EMBL" id="XBH00715.1"/>
    </source>
</evidence>
<dbReference type="InterPro" id="IPR050765">
    <property type="entry name" value="Riboflavin_Biosynth_HTPR"/>
</dbReference>
<feature type="domain" description="Bacterial bifunctional deaminase-reductase C-terminal" evidence="1">
    <location>
        <begin position="75"/>
        <end position="172"/>
    </location>
</feature>
<organism evidence="2">
    <name type="scientific">Singulisphaera sp. Ch08</name>
    <dbReference type="NCBI Taxonomy" id="3120278"/>
    <lineage>
        <taxon>Bacteria</taxon>
        <taxon>Pseudomonadati</taxon>
        <taxon>Planctomycetota</taxon>
        <taxon>Planctomycetia</taxon>
        <taxon>Isosphaerales</taxon>
        <taxon>Isosphaeraceae</taxon>
        <taxon>Singulisphaera</taxon>
    </lineage>
</organism>
<dbReference type="SUPFAM" id="SSF53597">
    <property type="entry name" value="Dihydrofolate reductase-like"/>
    <property type="match status" value="1"/>
</dbReference>
<dbReference type="RefSeq" id="WP_406693384.1">
    <property type="nucleotide sequence ID" value="NZ_CP155447.1"/>
</dbReference>
<dbReference type="AlphaFoldDB" id="A0AAU7C6E7"/>
<gene>
    <name evidence="2" type="ORF">V5E97_20385</name>
</gene>
<dbReference type="PANTHER" id="PTHR38011">
    <property type="entry name" value="DIHYDROFOLATE REDUCTASE FAMILY PROTEIN (AFU_ORTHOLOGUE AFUA_8G06820)"/>
    <property type="match status" value="1"/>
</dbReference>
<dbReference type="GO" id="GO:0008703">
    <property type="term" value="F:5-amino-6-(5-phosphoribosylamino)uracil reductase activity"/>
    <property type="evidence" value="ECO:0007669"/>
    <property type="project" value="InterPro"/>
</dbReference>
<dbReference type="EMBL" id="CP155447">
    <property type="protein sequence ID" value="XBH00715.1"/>
    <property type="molecule type" value="Genomic_DNA"/>
</dbReference>
<dbReference type="PANTHER" id="PTHR38011:SF11">
    <property type="entry name" value="2,5-DIAMINO-6-RIBOSYLAMINO-4(3H)-PYRIMIDINONE 5'-PHOSPHATE REDUCTASE"/>
    <property type="match status" value="1"/>
</dbReference>
<proteinExistence type="predicted"/>
<sequence>MKTQYYTASSLDGFIADPENSLDWLMQFGAVEETSYPSFIRDIGAIAMGSTTYEWLLGHEIRLESDQPKPWPYKQPTWVFTTRSLPSIPGADIRFASGDVRPVHRDMVVAAGGKNIWIVGGGELAGKFHDHGLLDELIIQVSSVTLGGGAPLFPRAITTPPLRLVSVTPYGEAFAELRYEVPRRSGGGTRSEGEPA</sequence>
<dbReference type="Pfam" id="PF01872">
    <property type="entry name" value="RibD_C"/>
    <property type="match status" value="1"/>
</dbReference>
<protein>
    <submittedName>
        <fullName evidence="2">Dihydrofolate reductase family protein</fullName>
    </submittedName>
</protein>
<dbReference type="Gene3D" id="3.40.430.10">
    <property type="entry name" value="Dihydrofolate Reductase, subunit A"/>
    <property type="match status" value="1"/>
</dbReference>
<reference evidence="2" key="1">
    <citation type="submission" date="2024-05" db="EMBL/GenBank/DDBJ databases">
        <title>Planctomycetes of the genus Singulisphaera possess chitinolytic capabilities.</title>
        <authorList>
            <person name="Ivanova A."/>
        </authorList>
    </citation>
    <scope>NUCLEOTIDE SEQUENCE</scope>
    <source>
        <strain evidence="2">Ch08T</strain>
    </source>
</reference>